<feature type="compositionally biased region" description="Polar residues" evidence="1">
    <location>
        <begin position="21"/>
        <end position="37"/>
    </location>
</feature>
<evidence type="ECO:0000256" key="1">
    <source>
        <dbReference type="SAM" id="MobiDB-lite"/>
    </source>
</evidence>
<evidence type="ECO:0000313" key="3">
    <source>
        <dbReference type="Proteomes" id="UP000236291"/>
    </source>
</evidence>
<dbReference type="AlphaFoldDB" id="A0A2K3KQ08"/>
<reference evidence="2 3" key="1">
    <citation type="journal article" date="2014" name="Am. J. Bot.">
        <title>Genome assembly and annotation for red clover (Trifolium pratense; Fabaceae).</title>
        <authorList>
            <person name="Istvanek J."/>
            <person name="Jaros M."/>
            <person name="Krenek A."/>
            <person name="Repkova J."/>
        </authorList>
    </citation>
    <scope>NUCLEOTIDE SEQUENCE [LARGE SCALE GENOMIC DNA]</scope>
    <source>
        <strain evidence="3">cv. Tatra</strain>
        <tissue evidence="2">Young leaves</tissue>
    </source>
</reference>
<comment type="caution">
    <text evidence="2">The sequence shown here is derived from an EMBL/GenBank/DDBJ whole genome shotgun (WGS) entry which is preliminary data.</text>
</comment>
<name>A0A2K3KQ08_TRIPR</name>
<protein>
    <submittedName>
        <fullName evidence="2">Uncharacterized protein</fullName>
    </submittedName>
</protein>
<proteinExistence type="predicted"/>
<reference evidence="2 3" key="2">
    <citation type="journal article" date="2017" name="Front. Plant Sci.">
        <title>Gene Classification and Mining of Molecular Markers Useful in Red Clover (Trifolium pratense) Breeding.</title>
        <authorList>
            <person name="Istvanek J."/>
            <person name="Dluhosova J."/>
            <person name="Dluhos P."/>
            <person name="Patkova L."/>
            <person name="Nedelnik J."/>
            <person name="Repkova J."/>
        </authorList>
    </citation>
    <scope>NUCLEOTIDE SEQUENCE [LARGE SCALE GENOMIC DNA]</scope>
    <source>
        <strain evidence="3">cv. Tatra</strain>
        <tissue evidence="2">Young leaves</tissue>
    </source>
</reference>
<feature type="non-terminal residue" evidence="2">
    <location>
        <position position="37"/>
    </location>
</feature>
<dbReference type="EMBL" id="ASHM01226494">
    <property type="protein sequence ID" value="PNX68352.1"/>
    <property type="molecule type" value="Genomic_DNA"/>
</dbReference>
<gene>
    <name evidence="2" type="ORF">L195_g063938</name>
</gene>
<organism evidence="2 3">
    <name type="scientific">Trifolium pratense</name>
    <name type="common">Red clover</name>
    <dbReference type="NCBI Taxonomy" id="57577"/>
    <lineage>
        <taxon>Eukaryota</taxon>
        <taxon>Viridiplantae</taxon>
        <taxon>Streptophyta</taxon>
        <taxon>Embryophyta</taxon>
        <taxon>Tracheophyta</taxon>
        <taxon>Spermatophyta</taxon>
        <taxon>Magnoliopsida</taxon>
        <taxon>eudicotyledons</taxon>
        <taxon>Gunneridae</taxon>
        <taxon>Pentapetalae</taxon>
        <taxon>rosids</taxon>
        <taxon>fabids</taxon>
        <taxon>Fabales</taxon>
        <taxon>Fabaceae</taxon>
        <taxon>Papilionoideae</taxon>
        <taxon>50 kb inversion clade</taxon>
        <taxon>NPAAA clade</taxon>
        <taxon>Hologalegina</taxon>
        <taxon>IRL clade</taxon>
        <taxon>Trifolieae</taxon>
        <taxon>Trifolium</taxon>
    </lineage>
</organism>
<feature type="region of interest" description="Disordered" evidence="1">
    <location>
        <begin position="13"/>
        <end position="37"/>
    </location>
</feature>
<evidence type="ECO:0000313" key="2">
    <source>
        <dbReference type="EMBL" id="PNX68352.1"/>
    </source>
</evidence>
<dbReference type="Proteomes" id="UP000236291">
    <property type="component" value="Unassembled WGS sequence"/>
</dbReference>
<sequence>MEICRCRLFGQESSEEVPQRCRSSQTPSSRGKSQENS</sequence>
<accession>A0A2K3KQ08</accession>